<dbReference type="Proteomes" id="UP000281549">
    <property type="component" value="Unassembled WGS sequence"/>
</dbReference>
<organism evidence="1 2">
    <name type="scientific">Rozella allomycis (strain CSF55)</name>
    <dbReference type="NCBI Taxonomy" id="988480"/>
    <lineage>
        <taxon>Eukaryota</taxon>
        <taxon>Fungi</taxon>
        <taxon>Fungi incertae sedis</taxon>
        <taxon>Cryptomycota</taxon>
        <taxon>Cryptomycota incertae sedis</taxon>
        <taxon>Rozella</taxon>
    </lineage>
</organism>
<name>A0A4P9YSP9_ROZAC</name>
<evidence type="ECO:0000313" key="2">
    <source>
        <dbReference type="Proteomes" id="UP000281549"/>
    </source>
</evidence>
<gene>
    <name evidence="1" type="ORF">ROZALSC1DRAFT_20220</name>
</gene>
<proteinExistence type="predicted"/>
<dbReference type="AlphaFoldDB" id="A0A4P9YSP9"/>
<evidence type="ECO:0000313" key="1">
    <source>
        <dbReference type="EMBL" id="RKP21790.1"/>
    </source>
</evidence>
<reference evidence="2" key="1">
    <citation type="journal article" date="2018" name="Nat. Microbiol.">
        <title>Leveraging single-cell genomics to expand the fungal tree of life.</title>
        <authorList>
            <person name="Ahrendt S.R."/>
            <person name="Quandt C.A."/>
            <person name="Ciobanu D."/>
            <person name="Clum A."/>
            <person name="Salamov A."/>
            <person name="Andreopoulos B."/>
            <person name="Cheng J.F."/>
            <person name="Woyke T."/>
            <person name="Pelin A."/>
            <person name="Henrissat B."/>
            <person name="Reynolds N.K."/>
            <person name="Benny G.L."/>
            <person name="Smith M.E."/>
            <person name="James T.Y."/>
            <person name="Grigoriev I.V."/>
        </authorList>
    </citation>
    <scope>NUCLEOTIDE SEQUENCE [LARGE SCALE GENOMIC DNA]</scope>
    <source>
        <strain evidence="2">CSF55</strain>
    </source>
</reference>
<accession>A0A4P9YSP9</accession>
<protein>
    <submittedName>
        <fullName evidence="1">Uncharacterized protein</fullName>
    </submittedName>
</protein>
<dbReference type="EMBL" id="ML004928">
    <property type="protein sequence ID" value="RKP21790.1"/>
    <property type="molecule type" value="Genomic_DNA"/>
</dbReference>
<sequence length="154" mass="18368">MEVESEKFGCGEGTVDDQINEEFLKSTIDYERQKENTMVWYGKKIEYERYTKEEKNSSFQAIFEKTQRREREELFGAVEEEKMAVEQEENSEKEQVEIILEKNVKNIAPPEITEETKKTNEFLFQFFRQKGNEALTEREQEFLVSLIKGDCKEH</sequence>